<protein>
    <submittedName>
        <fullName evidence="2">SAM-dependent methyltransferase</fullName>
    </submittedName>
</protein>
<sequence>MIKMGRTADTLAGMARPLDDALAEVRALLLDPSLTRAVAAGRRRGQAPSVVRAELRPVTLKGGSRLQIVTNDGARPYTRNVAPGPEAGAAVDALLAEPFGNWHVETTAATVQVRVTKKGEALVHRAAAARTTAPAAHDREKEYLLDPGDPLFDEIGGNAAKRRQVDAFLRALAASVTPLPPKLRVVDLGCGNAYLTFAAYRYLAGQGVDVEVVGVDVREDQRRRNTELAERLGCADRVRFVAGTIAEAPVDPPPDLVLALHACDTATDEALARAVRWGAQWVLAAPCCHHDIAAQLRGRPAPDPYPLLVRQGILRERFADVLTDALRAALLRLHGYRVEVVEFIDSRHTPRNLLLRARRTDSPPPSPAEYDQLVDQWGVTPALAKLLTPSA</sequence>
<dbReference type="PANTHER" id="PTHR13369:SF3">
    <property type="entry name" value="METHYLTRANSFERASE DOMAIN-CONTAINING PROTEIN"/>
    <property type="match status" value="1"/>
</dbReference>
<dbReference type="GO" id="GO:0032259">
    <property type="term" value="P:methylation"/>
    <property type="evidence" value="ECO:0007669"/>
    <property type="project" value="UniProtKB-KW"/>
</dbReference>
<evidence type="ECO:0000259" key="1">
    <source>
        <dbReference type="Pfam" id="PF13679"/>
    </source>
</evidence>
<evidence type="ECO:0000313" key="2">
    <source>
        <dbReference type="EMBL" id="GFJ89896.1"/>
    </source>
</evidence>
<dbReference type="PANTHER" id="PTHR13369">
    <property type="match status" value="1"/>
</dbReference>
<dbReference type="EMBL" id="BLPG01000001">
    <property type="protein sequence ID" value="GFJ89896.1"/>
    <property type="molecule type" value="Genomic_DNA"/>
</dbReference>
<comment type="caution">
    <text evidence="2">The sequence shown here is derived from an EMBL/GenBank/DDBJ whole genome shotgun (WGS) entry which is preliminary data.</text>
</comment>
<dbReference type="GO" id="GO:0008168">
    <property type="term" value="F:methyltransferase activity"/>
    <property type="evidence" value="ECO:0007669"/>
    <property type="project" value="UniProtKB-KW"/>
</dbReference>
<dbReference type="Pfam" id="PF13679">
    <property type="entry name" value="Methyltransf_32"/>
    <property type="match status" value="1"/>
</dbReference>
<organism evidence="2 3">
    <name type="scientific">Phytohabitans rumicis</name>
    <dbReference type="NCBI Taxonomy" id="1076125"/>
    <lineage>
        <taxon>Bacteria</taxon>
        <taxon>Bacillati</taxon>
        <taxon>Actinomycetota</taxon>
        <taxon>Actinomycetes</taxon>
        <taxon>Micromonosporales</taxon>
        <taxon>Micromonosporaceae</taxon>
    </lineage>
</organism>
<gene>
    <name evidence="2" type="ORF">Prum_035380</name>
</gene>
<evidence type="ECO:0000313" key="3">
    <source>
        <dbReference type="Proteomes" id="UP000482960"/>
    </source>
</evidence>
<dbReference type="Proteomes" id="UP000482960">
    <property type="component" value="Unassembled WGS sequence"/>
</dbReference>
<dbReference type="Gene3D" id="3.40.50.150">
    <property type="entry name" value="Vaccinia Virus protein VP39"/>
    <property type="match status" value="1"/>
</dbReference>
<proteinExistence type="predicted"/>
<dbReference type="InterPro" id="IPR029063">
    <property type="entry name" value="SAM-dependent_MTases_sf"/>
</dbReference>
<dbReference type="AlphaFoldDB" id="A0A6V8L704"/>
<feature type="domain" description="Methyltransferase" evidence="1">
    <location>
        <begin position="161"/>
        <end position="295"/>
    </location>
</feature>
<keyword evidence="3" id="KW-1185">Reference proteome</keyword>
<reference evidence="2 3" key="2">
    <citation type="submission" date="2020-03" db="EMBL/GenBank/DDBJ databases">
        <authorList>
            <person name="Ichikawa N."/>
            <person name="Kimura A."/>
            <person name="Kitahashi Y."/>
            <person name="Uohara A."/>
        </authorList>
    </citation>
    <scope>NUCLEOTIDE SEQUENCE [LARGE SCALE GENOMIC DNA]</scope>
    <source>
        <strain evidence="2 3">NBRC 108638</strain>
    </source>
</reference>
<name>A0A6V8L704_9ACTN</name>
<dbReference type="InterPro" id="IPR025714">
    <property type="entry name" value="Methyltranfer_dom"/>
</dbReference>
<reference evidence="2 3" key="1">
    <citation type="submission" date="2020-03" db="EMBL/GenBank/DDBJ databases">
        <title>Whole genome shotgun sequence of Phytohabitans rumicis NBRC 108638.</title>
        <authorList>
            <person name="Komaki H."/>
            <person name="Tamura T."/>
        </authorList>
    </citation>
    <scope>NUCLEOTIDE SEQUENCE [LARGE SCALE GENOMIC DNA]</scope>
    <source>
        <strain evidence="2 3">NBRC 108638</strain>
    </source>
</reference>
<keyword evidence="2" id="KW-0489">Methyltransferase</keyword>
<accession>A0A6V8L704</accession>
<dbReference type="GO" id="GO:0005737">
    <property type="term" value="C:cytoplasm"/>
    <property type="evidence" value="ECO:0007669"/>
    <property type="project" value="TreeGrafter"/>
</dbReference>
<keyword evidence="2" id="KW-0808">Transferase</keyword>
<dbReference type="SUPFAM" id="SSF53335">
    <property type="entry name" value="S-adenosyl-L-methionine-dependent methyltransferases"/>
    <property type="match status" value="1"/>
</dbReference>